<dbReference type="Proteomes" id="UP001311915">
    <property type="component" value="Unassembled WGS sequence"/>
</dbReference>
<keyword evidence="2" id="KW-1185">Reference proteome</keyword>
<comment type="caution">
    <text evidence="1">The sequence shown here is derived from an EMBL/GenBank/DDBJ whole genome shotgun (WGS) entry which is preliminary data.</text>
</comment>
<reference evidence="1 2" key="1">
    <citation type="submission" date="2023-10" db="EMBL/GenBank/DDBJ databases">
        <title>Genome-Wide Identification Analysis in wild type Solanum Pinnatisectum Reveals Some Genes Defensing Phytophthora Infestans.</title>
        <authorList>
            <person name="Sun C."/>
        </authorList>
    </citation>
    <scope>NUCLEOTIDE SEQUENCE [LARGE SCALE GENOMIC DNA]</scope>
    <source>
        <strain evidence="1">LQN</strain>
        <tissue evidence="1">Leaf</tissue>
    </source>
</reference>
<sequence>MTTSNYKAQIDDSIFADLSPFIDNLMISDHEKLDSEKKGCLYPILGTIDKVVSELYSVKDDCPIDDYLSAIDDYLRCNEHLDELNLEHLNNIDLEHEPKDTYPSYGYIEDSESSTNSLKYVDDSQEYIEETC</sequence>
<accession>A0AAV9KSS9</accession>
<evidence type="ECO:0000313" key="2">
    <source>
        <dbReference type="Proteomes" id="UP001311915"/>
    </source>
</evidence>
<gene>
    <name evidence="1" type="ORF">R3W88_014854</name>
</gene>
<protein>
    <submittedName>
        <fullName evidence="1">Uncharacterized protein</fullName>
    </submittedName>
</protein>
<name>A0AAV9KSS9_9SOLN</name>
<dbReference type="AlphaFoldDB" id="A0AAV9KSS9"/>
<dbReference type="EMBL" id="JAWPEI010000009">
    <property type="protein sequence ID" value="KAK4716516.1"/>
    <property type="molecule type" value="Genomic_DNA"/>
</dbReference>
<organism evidence="1 2">
    <name type="scientific">Solanum pinnatisectum</name>
    <name type="common">tansyleaf nightshade</name>
    <dbReference type="NCBI Taxonomy" id="50273"/>
    <lineage>
        <taxon>Eukaryota</taxon>
        <taxon>Viridiplantae</taxon>
        <taxon>Streptophyta</taxon>
        <taxon>Embryophyta</taxon>
        <taxon>Tracheophyta</taxon>
        <taxon>Spermatophyta</taxon>
        <taxon>Magnoliopsida</taxon>
        <taxon>eudicotyledons</taxon>
        <taxon>Gunneridae</taxon>
        <taxon>Pentapetalae</taxon>
        <taxon>asterids</taxon>
        <taxon>lamiids</taxon>
        <taxon>Solanales</taxon>
        <taxon>Solanaceae</taxon>
        <taxon>Solanoideae</taxon>
        <taxon>Solaneae</taxon>
        <taxon>Solanum</taxon>
    </lineage>
</organism>
<proteinExistence type="predicted"/>
<evidence type="ECO:0000313" key="1">
    <source>
        <dbReference type="EMBL" id="KAK4716516.1"/>
    </source>
</evidence>